<gene>
    <name evidence="1" type="ORF">NCTC10297_01843</name>
</gene>
<protein>
    <submittedName>
        <fullName evidence="1">Uncharacterized protein</fullName>
    </submittedName>
</protein>
<proteinExistence type="predicted"/>
<dbReference type="EMBL" id="LR134343">
    <property type="protein sequence ID" value="VEG13869.1"/>
    <property type="molecule type" value="Genomic_DNA"/>
</dbReference>
<organism evidence="1 2">
    <name type="scientific">Moraxella cuniculi</name>
    <dbReference type="NCBI Taxonomy" id="34061"/>
    <lineage>
        <taxon>Bacteria</taxon>
        <taxon>Pseudomonadati</taxon>
        <taxon>Pseudomonadota</taxon>
        <taxon>Gammaproteobacteria</taxon>
        <taxon>Moraxellales</taxon>
        <taxon>Moraxellaceae</taxon>
        <taxon>Moraxella</taxon>
    </lineage>
</organism>
<dbReference type="AlphaFoldDB" id="A0A3S4R6H5"/>
<name>A0A3S4R6H5_9GAMM</name>
<dbReference type="KEGG" id="mcun:NCTC10297_01843"/>
<evidence type="ECO:0000313" key="1">
    <source>
        <dbReference type="EMBL" id="VEG13869.1"/>
    </source>
</evidence>
<accession>A0A3S4R6H5</accession>
<evidence type="ECO:0000313" key="2">
    <source>
        <dbReference type="Proteomes" id="UP000274100"/>
    </source>
</evidence>
<reference evidence="1 2" key="1">
    <citation type="submission" date="2018-12" db="EMBL/GenBank/DDBJ databases">
        <authorList>
            <consortium name="Pathogen Informatics"/>
        </authorList>
    </citation>
    <scope>NUCLEOTIDE SEQUENCE [LARGE SCALE GENOMIC DNA]</scope>
    <source>
        <strain evidence="1 2">NCTC10297</strain>
    </source>
</reference>
<dbReference type="Proteomes" id="UP000274100">
    <property type="component" value="Chromosome"/>
</dbReference>
<sequence>MLFLKKVTVLWLILYQILFKIAITNNINYQNIMNIIYIEKLLGYNFYYCSFITVDCCCLSKNIKFVIMEM</sequence>